<accession>A0A2P5F2I7</accession>
<keyword evidence="3" id="KW-1185">Reference proteome</keyword>
<organism evidence="2 3">
    <name type="scientific">Trema orientale</name>
    <name type="common">Charcoal tree</name>
    <name type="synonym">Celtis orientalis</name>
    <dbReference type="NCBI Taxonomy" id="63057"/>
    <lineage>
        <taxon>Eukaryota</taxon>
        <taxon>Viridiplantae</taxon>
        <taxon>Streptophyta</taxon>
        <taxon>Embryophyta</taxon>
        <taxon>Tracheophyta</taxon>
        <taxon>Spermatophyta</taxon>
        <taxon>Magnoliopsida</taxon>
        <taxon>eudicotyledons</taxon>
        <taxon>Gunneridae</taxon>
        <taxon>Pentapetalae</taxon>
        <taxon>rosids</taxon>
        <taxon>fabids</taxon>
        <taxon>Rosales</taxon>
        <taxon>Cannabaceae</taxon>
        <taxon>Trema</taxon>
    </lineage>
</organism>
<dbReference type="EMBL" id="JXTC01000070">
    <property type="protein sequence ID" value="PON92003.1"/>
    <property type="molecule type" value="Genomic_DNA"/>
</dbReference>
<evidence type="ECO:0000256" key="1">
    <source>
        <dbReference type="SAM" id="MobiDB-lite"/>
    </source>
</evidence>
<reference evidence="3" key="1">
    <citation type="submission" date="2016-06" db="EMBL/GenBank/DDBJ databases">
        <title>Parallel loss of symbiosis genes in relatives of nitrogen-fixing non-legume Parasponia.</title>
        <authorList>
            <person name="Van Velzen R."/>
            <person name="Holmer R."/>
            <person name="Bu F."/>
            <person name="Rutten L."/>
            <person name="Van Zeijl A."/>
            <person name="Liu W."/>
            <person name="Santuari L."/>
            <person name="Cao Q."/>
            <person name="Sharma T."/>
            <person name="Shen D."/>
            <person name="Roswanjaya Y."/>
            <person name="Wardhani T."/>
            <person name="Kalhor M.S."/>
            <person name="Jansen J."/>
            <person name="Van den Hoogen J."/>
            <person name="Gungor B."/>
            <person name="Hartog M."/>
            <person name="Hontelez J."/>
            <person name="Verver J."/>
            <person name="Yang W.-C."/>
            <person name="Schijlen E."/>
            <person name="Repin R."/>
            <person name="Schilthuizen M."/>
            <person name="Schranz E."/>
            <person name="Heidstra R."/>
            <person name="Miyata K."/>
            <person name="Fedorova E."/>
            <person name="Kohlen W."/>
            <person name="Bisseling T."/>
            <person name="Smit S."/>
            <person name="Geurts R."/>
        </authorList>
    </citation>
    <scope>NUCLEOTIDE SEQUENCE [LARGE SCALE GENOMIC DNA]</scope>
    <source>
        <strain evidence="3">cv. RG33-2</strain>
    </source>
</reference>
<gene>
    <name evidence="2" type="ORF">TorRG33x02_123340</name>
</gene>
<dbReference type="Proteomes" id="UP000237000">
    <property type="component" value="Unassembled WGS sequence"/>
</dbReference>
<protein>
    <submittedName>
        <fullName evidence="2">Uncharacterized protein</fullName>
    </submittedName>
</protein>
<dbReference type="InParanoid" id="A0A2P5F2I7"/>
<dbReference type="OrthoDB" id="10589702at2759"/>
<sequence>MLGILEEVEVSSSRMKVRVRIDVTVPLRRGIWVVLEGVEKETHKDRLTDTGKESSMPSTMVLKWNGALSDTTGPTPDILSVEKSKAQNTIVSGDSGWPLIPEASMTGVDINLMDNNNGIPTISKLDPDEVESKRSHVIEECSRYDYGDHHVHKTTTTKINGAINKEPSEKKIWSNSENGEMKGATMSASSALQDRRSQ</sequence>
<evidence type="ECO:0000313" key="2">
    <source>
        <dbReference type="EMBL" id="PON92003.1"/>
    </source>
</evidence>
<feature type="region of interest" description="Disordered" evidence="1">
    <location>
        <begin position="164"/>
        <end position="198"/>
    </location>
</feature>
<proteinExistence type="predicted"/>
<comment type="caution">
    <text evidence="2">The sequence shown here is derived from an EMBL/GenBank/DDBJ whole genome shotgun (WGS) entry which is preliminary data.</text>
</comment>
<dbReference type="AlphaFoldDB" id="A0A2P5F2I7"/>
<name>A0A2P5F2I7_TREOI</name>
<evidence type="ECO:0000313" key="3">
    <source>
        <dbReference type="Proteomes" id="UP000237000"/>
    </source>
</evidence>